<dbReference type="EMBL" id="GBRH01265448">
    <property type="protein sequence ID" value="JAD32447.1"/>
    <property type="molecule type" value="Transcribed_RNA"/>
</dbReference>
<name>A0A0A8ZC63_ARUDO</name>
<evidence type="ECO:0000313" key="2">
    <source>
        <dbReference type="EMBL" id="JAD32447.1"/>
    </source>
</evidence>
<reference evidence="2" key="2">
    <citation type="journal article" date="2015" name="Data Brief">
        <title>Shoot transcriptome of the giant reed, Arundo donax.</title>
        <authorList>
            <person name="Barrero R.A."/>
            <person name="Guerrero F.D."/>
            <person name="Moolhuijzen P."/>
            <person name="Goolsby J.A."/>
            <person name="Tidwell J."/>
            <person name="Bellgard S.E."/>
            <person name="Bellgard M.I."/>
        </authorList>
    </citation>
    <scope>NUCLEOTIDE SEQUENCE</scope>
    <source>
        <tissue evidence="2">Shoot tissue taken approximately 20 cm above the soil surface</tissue>
    </source>
</reference>
<protein>
    <submittedName>
        <fullName evidence="2">Uncharacterized protein</fullName>
    </submittedName>
</protein>
<dbReference type="AlphaFoldDB" id="A0A0A8ZC63"/>
<reference evidence="2" key="1">
    <citation type="submission" date="2014-09" db="EMBL/GenBank/DDBJ databases">
        <authorList>
            <person name="Magalhaes I.L.F."/>
            <person name="Oliveira U."/>
            <person name="Santos F.R."/>
            <person name="Vidigal T.H.D.A."/>
            <person name="Brescovit A.D."/>
            <person name="Santos A.J."/>
        </authorList>
    </citation>
    <scope>NUCLEOTIDE SEQUENCE</scope>
    <source>
        <tissue evidence="2">Shoot tissue taken approximately 20 cm above the soil surface</tissue>
    </source>
</reference>
<keyword evidence="1" id="KW-0472">Membrane</keyword>
<organism evidence="2">
    <name type="scientific">Arundo donax</name>
    <name type="common">Giant reed</name>
    <name type="synonym">Donax arundinaceus</name>
    <dbReference type="NCBI Taxonomy" id="35708"/>
    <lineage>
        <taxon>Eukaryota</taxon>
        <taxon>Viridiplantae</taxon>
        <taxon>Streptophyta</taxon>
        <taxon>Embryophyta</taxon>
        <taxon>Tracheophyta</taxon>
        <taxon>Spermatophyta</taxon>
        <taxon>Magnoliopsida</taxon>
        <taxon>Liliopsida</taxon>
        <taxon>Poales</taxon>
        <taxon>Poaceae</taxon>
        <taxon>PACMAD clade</taxon>
        <taxon>Arundinoideae</taxon>
        <taxon>Arundineae</taxon>
        <taxon>Arundo</taxon>
    </lineage>
</organism>
<keyword evidence="1" id="KW-0812">Transmembrane</keyword>
<evidence type="ECO:0000256" key="1">
    <source>
        <dbReference type="SAM" id="Phobius"/>
    </source>
</evidence>
<proteinExistence type="predicted"/>
<feature type="transmembrane region" description="Helical" evidence="1">
    <location>
        <begin position="6"/>
        <end position="23"/>
    </location>
</feature>
<sequence>MISYYLIGILLGAVLGYVVRFHIKVKV</sequence>
<accession>A0A0A8ZC63</accession>
<keyword evidence="1" id="KW-1133">Transmembrane helix</keyword>